<evidence type="ECO:0000313" key="9">
    <source>
        <dbReference type="Proteomes" id="UP000700596"/>
    </source>
</evidence>
<reference evidence="8" key="1">
    <citation type="journal article" date="2021" name="Nat. Commun.">
        <title>Genetic determinants of endophytism in the Arabidopsis root mycobiome.</title>
        <authorList>
            <person name="Mesny F."/>
            <person name="Miyauchi S."/>
            <person name="Thiergart T."/>
            <person name="Pickel B."/>
            <person name="Atanasova L."/>
            <person name="Karlsson M."/>
            <person name="Huettel B."/>
            <person name="Barry K.W."/>
            <person name="Haridas S."/>
            <person name="Chen C."/>
            <person name="Bauer D."/>
            <person name="Andreopoulos W."/>
            <person name="Pangilinan J."/>
            <person name="LaButti K."/>
            <person name="Riley R."/>
            <person name="Lipzen A."/>
            <person name="Clum A."/>
            <person name="Drula E."/>
            <person name="Henrissat B."/>
            <person name="Kohler A."/>
            <person name="Grigoriev I.V."/>
            <person name="Martin F.M."/>
            <person name="Hacquard S."/>
        </authorList>
    </citation>
    <scope>NUCLEOTIDE SEQUENCE</scope>
    <source>
        <strain evidence="8">MPI-CAGE-CH-0243</strain>
    </source>
</reference>
<dbReference type="GO" id="GO:0006351">
    <property type="term" value="P:DNA-templated transcription"/>
    <property type="evidence" value="ECO:0007669"/>
    <property type="project" value="InterPro"/>
</dbReference>
<dbReference type="InterPro" id="IPR007219">
    <property type="entry name" value="XnlR_reg_dom"/>
</dbReference>
<dbReference type="GO" id="GO:0008270">
    <property type="term" value="F:zinc ion binding"/>
    <property type="evidence" value="ECO:0007669"/>
    <property type="project" value="InterPro"/>
</dbReference>
<sequence length="740" mass="82146">MASRKAGANVAPPPAKRTKLNSSADQETDGDQDGPACQSCRKRKAKCSRQQPCLHCLHINADCVYDEKKSRPGMRAGAIESLTRRLETLEHMFVGQGILLKPLLDRALKDAETEPVDVPVAEQLENLKDGFLRLAEARSGEIAPAPDQNLDFPSFQRVAPYDVTTSRSDSRALPPQLLNRVIDWYFDHIHPWIPILHVSIFRAQLRDPTKAHQYKIVLDAIVSACLRFQLGALETAAEKEIALNCRHAVILGSMEKFSVESLQALVIVAFDIIGSGRGPSAWSVVGSMTRTVEQLRLSVEEDDDPSGEGFLIRRMTFLRKPESWAETEERRRVFWNVFLMDRFCSIATGWNNSLTSADVRRRLPCEGALWQAGNPVRTPLFGIAGRSSNSQQALTPSSEQHSVDDEELKSIGGFAFCIEATENLNLVTSFFLQHPVAFHDAQEMQLWLMRFKELDLRLVKWRLFLPPRWRNASVLNPDGIMDPNLTLAHMTHNTAIIQLHQSIAYPAPQLRACPVALPSIASAETCVAAASEISTIADQFLQQSTGITNPQFSFCLFIAGRVLLAHATYYSEPLDSTSEIISSSLVEVGRRWAGRNASSATDSLDNLASRFSRRLERAKQTMHGTDTPSDPILDIRQPVYSGQTIRSRATSVTPIPPLEPGISSALIGIPEHQSPDSISLAFPPLPFSFENVNEVGDTSFPERFSAEFGDQGLDLIFDDEYQQMLRVSTFAEANGIARNT</sequence>
<evidence type="ECO:0000256" key="5">
    <source>
        <dbReference type="ARBA" id="ARBA00023242"/>
    </source>
</evidence>
<dbReference type="InterPro" id="IPR050815">
    <property type="entry name" value="TF_fung"/>
</dbReference>
<dbReference type="EMBL" id="JAGMWT010000002">
    <property type="protein sequence ID" value="KAH7134946.1"/>
    <property type="molecule type" value="Genomic_DNA"/>
</dbReference>
<dbReference type="CDD" id="cd12148">
    <property type="entry name" value="fungal_TF_MHR"/>
    <property type="match status" value="1"/>
</dbReference>
<feature type="region of interest" description="Disordered" evidence="6">
    <location>
        <begin position="1"/>
        <end position="37"/>
    </location>
</feature>
<evidence type="ECO:0000256" key="6">
    <source>
        <dbReference type="SAM" id="MobiDB-lite"/>
    </source>
</evidence>
<organism evidence="8 9">
    <name type="scientific">Dendryphion nanum</name>
    <dbReference type="NCBI Taxonomy" id="256645"/>
    <lineage>
        <taxon>Eukaryota</taxon>
        <taxon>Fungi</taxon>
        <taxon>Dikarya</taxon>
        <taxon>Ascomycota</taxon>
        <taxon>Pezizomycotina</taxon>
        <taxon>Dothideomycetes</taxon>
        <taxon>Pleosporomycetidae</taxon>
        <taxon>Pleosporales</taxon>
        <taxon>Torulaceae</taxon>
        <taxon>Dendryphion</taxon>
    </lineage>
</organism>
<evidence type="ECO:0000313" key="8">
    <source>
        <dbReference type="EMBL" id="KAH7134946.1"/>
    </source>
</evidence>
<dbReference type="GO" id="GO:0000981">
    <property type="term" value="F:DNA-binding transcription factor activity, RNA polymerase II-specific"/>
    <property type="evidence" value="ECO:0007669"/>
    <property type="project" value="InterPro"/>
</dbReference>
<evidence type="ECO:0000259" key="7">
    <source>
        <dbReference type="PROSITE" id="PS50048"/>
    </source>
</evidence>
<dbReference type="CDD" id="cd00067">
    <property type="entry name" value="GAL4"/>
    <property type="match status" value="1"/>
</dbReference>
<evidence type="ECO:0000256" key="1">
    <source>
        <dbReference type="ARBA" id="ARBA00004123"/>
    </source>
</evidence>
<keyword evidence="3" id="KW-0805">Transcription regulation</keyword>
<dbReference type="AlphaFoldDB" id="A0A9P9ED55"/>
<dbReference type="SMART" id="SM00906">
    <property type="entry name" value="Fungal_trans"/>
    <property type="match status" value="1"/>
</dbReference>
<dbReference type="SUPFAM" id="SSF57701">
    <property type="entry name" value="Zn2/Cys6 DNA-binding domain"/>
    <property type="match status" value="1"/>
</dbReference>
<evidence type="ECO:0000256" key="2">
    <source>
        <dbReference type="ARBA" id="ARBA00022723"/>
    </source>
</evidence>
<dbReference type="PROSITE" id="PS00463">
    <property type="entry name" value="ZN2_CY6_FUNGAL_1"/>
    <property type="match status" value="1"/>
</dbReference>
<dbReference type="GO" id="GO:0005634">
    <property type="term" value="C:nucleus"/>
    <property type="evidence" value="ECO:0007669"/>
    <property type="project" value="UniProtKB-SubCell"/>
</dbReference>
<dbReference type="SMART" id="SM00066">
    <property type="entry name" value="GAL4"/>
    <property type="match status" value="1"/>
</dbReference>
<accession>A0A9P9ED55</accession>
<feature type="domain" description="Zn(2)-C6 fungal-type" evidence="7">
    <location>
        <begin position="36"/>
        <end position="65"/>
    </location>
</feature>
<keyword evidence="9" id="KW-1185">Reference proteome</keyword>
<keyword evidence="4" id="KW-0804">Transcription</keyword>
<gene>
    <name evidence="8" type="ORF">B0J11DRAFT_148546</name>
</gene>
<evidence type="ECO:0000256" key="3">
    <source>
        <dbReference type="ARBA" id="ARBA00023015"/>
    </source>
</evidence>
<evidence type="ECO:0000256" key="4">
    <source>
        <dbReference type="ARBA" id="ARBA00023163"/>
    </source>
</evidence>
<dbReference type="PROSITE" id="PS50048">
    <property type="entry name" value="ZN2_CY6_FUNGAL_2"/>
    <property type="match status" value="1"/>
</dbReference>
<proteinExistence type="predicted"/>
<keyword evidence="5" id="KW-0539">Nucleus</keyword>
<protein>
    <submittedName>
        <fullName evidence="8">Fungal-specific transcription factor domain-containing protein</fullName>
    </submittedName>
</protein>
<comment type="subcellular location">
    <subcellularLocation>
        <location evidence="1">Nucleus</location>
    </subcellularLocation>
</comment>
<dbReference type="OrthoDB" id="4456959at2759"/>
<dbReference type="InterPro" id="IPR036864">
    <property type="entry name" value="Zn2-C6_fun-type_DNA-bd_sf"/>
</dbReference>
<dbReference type="PANTHER" id="PTHR47338:SF23">
    <property type="entry name" value="ZN(II)2CYS6 TRANSCRIPTION FACTOR (EUROFUNG)"/>
    <property type="match status" value="1"/>
</dbReference>
<keyword evidence="2" id="KW-0479">Metal-binding</keyword>
<dbReference type="Proteomes" id="UP000700596">
    <property type="component" value="Unassembled WGS sequence"/>
</dbReference>
<dbReference type="PANTHER" id="PTHR47338">
    <property type="entry name" value="ZN(II)2CYS6 TRANSCRIPTION FACTOR (EUROFUNG)-RELATED"/>
    <property type="match status" value="1"/>
</dbReference>
<name>A0A9P9ED55_9PLEO</name>
<comment type="caution">
    <text evidence="8">The sequence shown here is derived from an EMBL/GenBank/DDBJ whole genome shotgun (WGS) entry which is preliminary data.</text>
</comment>
<dbReference type="InterPro" id="IPR001138">
    <property type="entry name" value="Zn2Cys6_DnaBD"/>
</dbReference>
<dbReference type="Gene3D" id="4.10.240.10">
    <property type="entry name" value="Zn(2)-C6 fungal-type DNA-binding domain"/>
    <property type="match status" value="1"/>
</dbReference>
<dbReference type="Pfam" id="PF04082">
    <property type="entry name" value="Fungal_trans"/>
    <property type="match status" value="1"/>
</dbReference>
<dbReference type="GO" id="GO:0003677">
    <property type="term" value="F:DNA binding"/>
    <property type="evidence" value="ECO:0007669"/>
    <property type="project" value="InterPro"/>
</dbReference>
<dbReference type="Pfam" id="PF00172">
    <property type="entry name" value="Zn_clus"/>
    <property type="match status" value="1"/>
</dbReference>